<keyword evidence="2" id="KW-0285">Flavoprotein</keyword>
<gene>
    <name evidence="6" type="ORF">SAMN02927928_1132</name>
</gene>
<dbReference type="Gene3D" id="1.10.8.260">
    <property type="entry name" value="HI0933 insert domain-like"/>
    <property type="match status" value="1"/>
</dbReference>
<dbReference type="InterPro" id="IPR004792">
    <property type="entry name" value="BaiN-like"/>
</dbReference>
<dbReference type="NCBIfam" id="TIGR00275">
    <property type="entry name" value="aminoacetone oxidase family FAD-binding enzyme"/>
    <property type="match status" value="1"/>
</dbReference>
<evidence type="ECO:0000313" key="7">
    <source>
        <dbReference type="Proteomes" id="UP000199150"/>
    </source>
</evidence>
<name>A0A1G4QD57_9CAUL</name>
<dbReference type="PRINTS" id="PR00420">
    <property type="entry name" value="RNGMNOXGNASE"/>
</dbReference>
<dbReference type="InterPro" id="IPR055178">
    <property type="entry name" value="RsdA/BaiN/AoA(So)-like_dom"/>
</dbReference>
<dbReference type="InterPro" id="IPR023166">
    <property type="entry name" value="BaiN-like_dom_sf"/>
</dbReference>
<dbReference type="AlphaFoldDB" id="A0A1G4QD57"/>
<evidence type="ECO:0000259" key="4">
    <source>
        <dbReference type="Pfam" id="PF03486"/>
    </source>
</evidence>
<keyword evidence="3" id="KW-0274">FAD</keyword>
<sequence length="390" mass="41742">MKDPIIIIGAGPAGLMAAEILSAAGRHVEIYDRMPSVARKFLMAGRGGLNLTHSEPFDRFVTRYGKRAPLLKPALEAFTPKDLRAWADGLGAETFIGTSGRIFPKAMKASPLLRAWLKRLEAQGVVLHTRHEWRGWQDGALLFNDDVRVTSAATILALGGASWPKLGGDGGWTGLLAEKGVEIAPFQPANVGFQTTWSAHFADKFAGEPLKNVAVKFAGREVKGELMLTRTGVEGGAIYALSAALRDAIAKDGHADLVIDLRPDLSADQAINKLKRASPKDSLSNRLRKALNLSPAAIALVHEKPGADFKTVTVRLTGAQGLDRAISSAGGIRFEALAPDFELKALPDVYAIGEMLDWEAPTGGYLLQACFSTAVAAAQSILEAKKPHLR</sequence>
<feature type="domain" description="RsdA/BaiN/AoA(So)-like Rossmann fold-like" evidence="4">
    <location>
        <begin position="5"/>
        <end position="379"/>
    </location>
</feature>
<accession>A0A1G4QD57</accession>
<dbReference type="InterPro" id="IPR022460">
    <property type="entry name" value="Flavoprotein_PP4765"/>
</dbReference>
<evidence type="ECO:0000256" key="2">
    <source>
        <dbReference type="ARBA" id="ARBA00022630"/>
    </source>
</evidence>
<keyword evidence="7" id="KW-1185">Reference proteome</keyword>
<dbReference type="InterPro" id="IPR057661">
    <property type="entry name" value="RsdA/BaiN/AoA(So)_Rossmann"/>
</dbReference>
<dbReference type="SUPFAM" id="SSF51905">
    <property type="entry name" value="FAD/NAD(P)-binding domain"/>
    <property type="match status" value="1"/>
</dbReference>
<evidence type="ECO:0000313" key="6">
    <source>
        <dbReference type="EMBL" id="SCW42506.1"/>
    </source>
</evidence>
<dbReference type="STRING" id="260084.SAMN02927928_1132"/>
<proteinExistence type="predicted"/>
<evidence type="ECO:0000259" key="5">
    <source>
        <dbReference type="Pfam" id="PF22780"/>
    </source>
</evidence>
<dbReference type="Pfam" id="PF03486">
    <property type="entry name" value="HI0933_like"/>
    <property type="match status" value="1"/>
</dbReference>
<dbReference type="Gene3D" id="3.50.50.60">
    <property type="entry name" value="FAD/NAD(P)-binding domain"/>
    <property type="match status" value="1"/>
</dbReference>
<dbReference type="PANTHER" id="PTHR42887:SF1">
    <property type="entry name" value="BLR3961 PROTEIN"/>
    <property type="match status" value="1"/>
</dbReference>
<dbReference type="RefSeq" id="WP_220083693.1">
    <property type="nucleotide sequence ID" value="NZ_CBCRYE010000001.1"/>
</dbReference>
<protein>
    <recommendedName>
        <fullName evidence="8">TIGR03862 family flavoprotein</fullName>
    </recommendedName>
</protein>
<feature type="domain" description="RsdA/BaiN/AoA(So)-like insert" evidence="5">
    <location>
        <begin position="187"/>
        <end position="292"/>
    </location>
</feature>
<dbReference type="Proteomes" id="UP000199150">
    <property type="component" value="Unassembled WGS sequence"/>
</dbReference>
<evidence type="ECO:0000256" key="3">
    <source>
        <dbReference type="ARBA" id="ARBA00022827"/>
    </source>
</evidence>
<dbReference type="EMBL" id="FMTS01000001">
    <property type="protein sequence ID" value="SCW42506.1"/>
    <property type="molecule type" value="Genomic_DNA"/>
</dbReference>
<reference evidence="7" key="1">
    <citation type="submission" date="2016-10" db="EMBL/GenBank/DDBJ databases">
        <authorList>
            <person name="Varghese N."/>
            <person name="Submissions S."/>
        </authorList>
    </citation>
    <scope>NUCLEOTIDE SEQUENCE [LARGE SCALE GENOMIC DNA]</scope>
    <source>
        <strain evidence="7">CGMCC 1.3431</strain>
    </source>
</reference>
<dbReference type="SUPFAM" id="SSF160996">
    <property type="entry name" value="HI0933 insert domain-like"/>
    <property type="match status" value="1"/>
</dbReference>
<dbReference type="NCBIfam" id="TIGR03862">
    <property type="entry name" value="flavo_PP4765"/>
    <property type="match status" value="1"/>
</dbReference>
<evidence type="ECO:0008006" key="8">
    <source>
        <dbReference type="Google" id="ProtNLM"/>
    </source>
</evidence>
<dbReference type="InterPro" id="IPR036188">
    <property type="entry name" value="FAD/NAD-bd_sf"/>
</dbReference>
<evidence type="ECO:0000256" key="1">
    <source>
        <dbReference type="ARBA" id="ARBA00001974"/>
    </source>
</evidence>
<dbReference type="Pfam" id="PF22780">
    <property type="entry name" value="HI0933_like_1st"/>
    <property type="match status" value="1"/>
</dbReference>
<dbReference type="Gene3D" id="2.40.30.10">
    <property type="entry name" value="Translation factors"/>
    <property type="match status" value="1"/>
</dbReference>
<dbReference type="PANTHER" id="PTHR42887">
    <property type="entry name" value="OS12G0638800 PROTEIN"/>
    <property type="match status" value="1"/>
</dbReference>
<organism evidence="6 7">
    <name type="scientific">Asticcacaulis taihuensis</name>
    <dbReference type="NCBI Taxonomy" id="260084"/>
    <lineage>
        <taxon>Bacteria</taxon>
        <taxon>Pseudomonadati</taxon>
        <taxon>Pseudomonadota</taxon>
        <taxon>Alphaproteobacteria</taxon>
        <taxon>Caulobacterales</taxon>
        <taxon>Caulobacteraceae</taxon>
        <taxon>Asticcacaulis</taxon>
    </lineage>
</organism>
<comment type="cofactor">
    <cofactor evidence="1">
        <name>FAD</name>
        <dbReference type="ChEBI" id="CHEBI:57692"/>
    </cofactor>
</comment>